<gene>
    <name evidence="1" type="ORF">H4R21_000635</name>
</gene>
<reference evidence="1" key="1">
    <citation type="submission" date="2022-07" db="EMBL/GenBank/DDBJ databases">
        <title>Phylogenomic reconstructions and comparative analyses of Kickxellomycotina fungi.</title>
        <authorList>
            <person name="Reynolds N.K."/>
            <person name="Stajich J.E."/>
            <person name="Barry K."/>
            <person name="Grigoriev I.V."/>
            <person name="Crous P."/>
            <person name="Smith M.E."/>
        </authorList>
    </citation>
    <scope>NUCLEOTIDE SEQUENCE</scope>
    <source>
        <strain evidence="1">BCRC 34780</strain>
    </source>
</reference>
<organism evidence="1 2">
    <name type="scientific">Coemansia helicoidea</name>
    <dbReference type="NCBI Taxonomy" id="1286919"/>
    <lineage>
        <taxon>Eukaryota</taxon>
        <taxon>Fungi</taxon>
        <taxon>Fungi incertae sedis</taxon>
        <taxon>Zoopagomycota</taxon>
        <taxon>Kickxellomycotina</taxon>
        <taxon>Kickxellomycetes</taxon>
        <taxon>Kickxellales</taxon>
        <taxon>Kickxellaceae</taxon>
        <taxon>Coemansia</taxon>
    </lineage>
</organism>
<keyword evidence="2" id="KW-1185">Reference proteome</keyword>
<comment type="caution">
    <text evidence="1">The sequence shown here is derived from an EMBL/GenBank/DDBJ whole genome shotgun (WGS) entry which is preliminary data.</text>
</comment>
<sequence length="333" mass="33163">MAPITVGVDVGGSLVKIVVLAAPAEPGPGEHPLETYLRRAAGAEGAPALPDTWQRATVATAAGALDALLLPVADMARLMEGVEQLGPAAGGPLCVAATGGGALKHRAELERRLGVELVAVPELDAVVHGLLADPGGAAAGERALVCNVGTGLSLASVDAQGAVQRVSGSGIGGATFWGLVRRLTRFAAFDDAVVAARDRGRLGAADTLVGDIYGPDSAAAIGLPPDLVAGFLGKLDAPDLPDADVVAALLRMFASNIAQLAVFQARLLAVDAVYVTGGFVPPGAAGDVVRAAIAEATAFWSAGKIAARFPRCPALLGAIGAIVCLSGASSDQI</sequence>
<protein>
    <submittedName>
        <fullName evidence="1">Uncharacterized protein</fullName>
    </submittedName>
</protein>
<accession>A0ACC1LFJ5</accession>
<evidence type="ECO:0000313" key="2">
    <source>
        <dbReference type="Proteomes" id="UP001140087"/>
    </source>
</evidence>
<dbReference type="EMBL" id="JANBUN010000090">
    <property type="protein sequence ID" value="KAJ2807048.1"/>
    <property type="molecule type" value="Genomic_DNA"/>
</dbReference>
<proteinExistence type="predicted"/>
<name>A0ACC1LFJ5_9FUNG</name>
<evidence type="ECO:0000313" key="1">
    <source>
        <dbReference type="EMBL" id="KAJ2807048.1"/>
    </source>
</evidence>
<dbReference type="Proteomes" id="UP001140087">
    <property type="component" value="Unassembled WGS sequence"/>
</dbReference>